<dbReference type="InterPro" id="IPR010126">
    <property type="entry name" value="Esterase_phb"/>
</dbReference>
<dbReference type="Pfam" id="PF10503">
    <property type="entry name" value="Esterase_PHB"/>
    <property type="match status" value="1"/>
</dbReference>
<reference evidence="5" key="1">
    <citation type="submission" date="2015-02" db="EMBL/GenBank/DDBJ databases">
        <title>Draft Genome of Frankia sp. CpI1-S.</title>
        <authorList>
            <person name="Oshone R.T."/>
            <person name="Ngom M."/>
            <person name="Ghodhbane-Gtari F."/>
            <person name="Gtari M."/>
            <person name="Morris K."/>
            <person name="Thomas K."/>
            <person name="Sen A."/>
            <person name="Tisa L.S."/>
        </authorList>
    </citation>
    <scope>NUCLEOTIDE SEQUENCE [LARGE SCALE GENOMIC DNA]</scope>
    <source>
        <strain evidence="5">CpI1-S</strain>
    </source>
</reference>
<dbReference type="AlphaFoldDB" id="A0A0D8B7A7"/>
<dbReference type="SUPFAM" id="SSF53474">
    <property type="entry name" value="alpha/beta-Hydrolases"/>
    <property type="match status" value="1"/>
</dbReference>
<dbReference type="GO" id="GO:0016787">
    <property type="term" value="F:hydrolase activity"/>
    <property type="evidence" value="ECO:0007669"/>
    <property type="project" value="UniProtKB-KW"/>
</dbReference>
<dbReference type="PATRIC" id="fig|1502723.3.peg.6320"/>
<comment type="caution">
    <text evidence="4">The sequence shown here is derived from an EMBL/GenBank/DDBJ whole genome shotgun (WGS) entry which is preliminary data.</text>
</comment>
<dbReference type="Gene3D" id="3.40.50.1820">
    <property type="entry name" value="alpha/beta hydrolase"/>
    <property type="match status" value="1"/>
</dbReference>
<keyword evidence="1" id="KW-0732">Signal</keyword>
<keyword evidence="3" id="KW-1133">Transmembrane helix</keyword>
<proteinExistence type="predicted"/>
<evidence type="ECO:0000256" key="3">
    <source>
        <dbReference type="SAM" id="Phobius"/>
    </source>
</evidence>
<reference evidence="4 5" key="2">
    <citation type="journal article" date="2016" name="Genome Announc.">
        <title>Permanent Draft Genome Sequences for Two Variants of Frankia sp. Strain CpI1, the First Frankia Strain Isolated from Root Nodules of Comptonia peregrina.</title>
        <authorList>
            <person name="Oshone R."/>
            <person name="Hurst S.G.IV."/>
            <person name="Abebe-Akele F."/>
            <person name="Simpson S."/>
            <person name="Morris K."/>
            <person name="Thomas W.K."/>
            <person name="Tisa L.S."/>
        </authorList>
    </citation>
    <scope>NUCLEOTIDE SEQUENCE [LARGE SCALE GENOMIC DNA]</scope>
    <source>
        <strain evidence="5">CpI1-S</strain>
    </source>
</reference>
<evidence type="ECO:0000256" key="1">
    <source>
        <dbReference type="ARBA" id="ARBA00022729"/>
    </source>
</evidence>
<name>A0A0D8B7A7_9ACTN</name>
<keyword evidence="2" id="KW-0378">Hydrolase</keyword>
<gene>
    <name evidence="4" type="ORF">FF36_05706</name>
</gene>
<dbReference type="InterPro" id="IPR050955">
    <property type="entry name" value="Plant_Biomass_Hydrol_Est"/>
</dbReference>
<keyword evidence="3" id="KW-0812">Transmembrane</keyword>
<evidence type="ECO:0000256" key="2">
    <source>
        <dbReference type="ARBA" id="ARBA00022801"/>
    </source>
</evidence>
<keyword evidence="5" id="KW-1185">Reference proteome</keyword>
<feature type="transmembrane region" description="Helical" evidence="3">
    <location>
        <begin position="44"/>
        <end position="61"/>
    </location>
</feature>
<dbReference type="PANTHER" id="PTHR43037:SF5">
    <property type="entry name" value="FERULOYL ESTERASE"/>
    <property type="match status" value="1"/>
</dbReference>
<dbReference type="GO" id="GO:0005576">
    <property type="term" value="C:extracellular region"/>
    <property type="evidence" value="ECO:0007669"/>
    <property type="project" value="InterPro"/>
</dbReference>
<organism evidence="4 5">
    <name type="scientific">Frankia torreyi</name>
    <dbReference type="NCBI Taxonomy" id="1856"/>
    <lineage>
        <taxon>Bacteria</taxon>
        <taxon>Bacillati</taxon>
        <taxon>Actinomycetota</taxon>
        <taxon>Actinomycetes</taxon>
        <taxon>Frankiales</taxon>
        <taxon>Frankiaceae</taxon>
        <taxon>Frankia</taxon>
    </lineage>
</organism>
<keyword evidence="3" id="KW-0472">Membrane</keyword>
<dbReference type="EMBL" id="JYFN01000075">
    <property type="protein sequence ID" value="KJE19990.1"/>
    <property type="molecule type" value="Genomic_DNA"/>
</dbReference>
<dbReference type="InterPro" id="IPR029058">
    <property type="entry name" value="AB_hydrolase_fold"/>
</dbReference>
<evidence type="ECO:0000313" key="4">
    <source>
        <dbReference type="EMBL" id="KJE19990.1"/>
    </source>
</evidence>
<sequence length="246" mass="26271">MAAAAEGVGPSVIWSPVFGVSRLPVWFGWIVASNPLAGWWGKNKRTVLIVGVVIVALWVFVERGNGPKTKRISMPKDYGSADRELLVHAPSNPKDPIPLVLILHDDNVDAKTLDHDSAAGSVANARNFAVAYPEAVGGTWRIDSPDGADAKYLRDVVSYVSAKKTKVDPNRIYVWGVGEGARLALTVVCGGAKPIFAAVGVVGQFTQEPQSACPGRAPEARVAETDWNKKVSETLWTASAKHHLGA</sequence>
<accession>A0A0D8B7A7</accession>
<evidence type="ECO:0000313" key="5">
    <source>
        <dbReference type="Proteomes" id="UP000032545"/>
    </source>
</evidence>
<feature type="transmembrane region" description="Helical" evidence="3">
    <location>
        <begin position="12"/>
        <end position="32"/>
    </location>
</feature>
<dbReference type="PANTHER" id="PTHR43037">
    <property type="entry name" value="UNNAMED PRODUCT-RELATED"/>
    <property type="match status" value="1"/>
</dbReference>
<protein>
    <submittedName>
        <fullName evidence="4">Esterase PHB depolymerase</fullName>
    </submittedName>
</protein>
<dbReference type="Proteomes" id="UP000032545">
    <property type="component" value="Unassembled WGS sequence"/>
</dbReference>